<name>A0A1V9FVT4_9BACT</name>
<protein>
    <submittedName>
        <fullName evidence="1">Uncharacterized protein</fullName>
    </submittedName>
</protein>
<evidence type="ECO:0000313" key="2">
    <source>
        <dbReference type="Proteomes" id="UP000192276"/>
    </source>
</evidence>
<dbReference type="Proteomes" id="UP000192276">
    <property type="component" value="Unassembled WGS sequence"/>
</dbReference>
<comment type="caution">
    <text evidence="1">The sequence shown here is derived from an EMBL/GenBank/DDBJ whole genome shotgun (WGS) entry which is preliminary data.</text>
</comment>
<dbReference type="STRING" id="550983.A4R26_33920"/>
<dbReference type="EMBL" id="LWBP01000122">
    <property type="protein sequence ID" value="OQP62444.1"/>
    <property type="molecule type" value="Genomic_DNA"/>
</dbReference>
<accession>A0A1V9FVT4</accession>
<proteinExistence type="predicted"/>
<keyword evidence="2" id="KW-1185">Reference proteome</keyword>
<organism evidence="1 2">
    <name type="scientific">Niastella populi</name>
    <dbReference type="NCBI Taxonomy" id="550983"/>
    <lineage>
        <taxon>Bacteria</taxon>
        <taxon>Pseudomonadati</taxon>
        <taxon>Bacteroidota</taxon>
        <taxon>Chitinophagia</taxon>
        <taxon>Chitinophagales</taxon>
        <taxon>Chitinophagaceae</taxon>
        <taxon>Niastella</taxon>
    </lineage>
</organism>
<sequence>MFLITDNDNAGFNKNGKLSKKAQRFIQLQGNLKERFYCLKSREIENLLQPKVISSVLFDFEGKEIDFLKTTIDDYRNDYLGRYLEDNIQGLKKKYSADSGTILNKIEFAKKAVSYISTIEDLSEEARTLGELLYNFIKNQNR</sequence>
<reference evidence="2" key="1">
    <citation type="submission" date="2016-04" db="EMBL/GenBank/DDBJ databases">
        <authorList>
            <person name="Chen L."/>
            <person name="Zhuang W."/>
            <person name="Wang G."/>
        </authorList>
    </citation>
    <scope>NUCLEOTIDE SEQUENCE [LARGE SCALE GENOMIC DNA]</scope>
    <source>
        <strain evidence="2">208</strain>
    </source>
</reference>
<evidence type="ECO:0000313" key="1">
    <source>
        <dbReference type="EMBL" id="OQP62444.1"/>
    </source>
</evidence>
<dbReference type="AlphaFoldDB" id="A0A1V9FVT4"/>
<gene>
    <name evidence="1" type="ORF">A4R26_33920</name>
</gene>